<feature type="region of interest" description="Disordered" evidence="1">
    <location>
        <begin position="124"/>
        <end position="151"/>
    </location>
</feature>
<dbReference type="Proteomes" id="UP000027222">
    <property type="component" value="Unassembled WGS sequence"/>
</dbReference>
<dbReference type="AlphaFoldDB" id="A0A067TDS9"/>
<feature type="region of interest" description="Disordered" evidence="1">
    <location>
        <begin position="190"/>
        <end position="230"/>
    </location>
</feature>
<evidence type="ECO:0000313" key="2">
    <source>
        <dbReference type="EMBL" id="KDR77143.1"/>
    </source>
</evidence>
<feature type="compositionally biased region" description="Low complexity" evidence="1">
    <location>
        <begin position="414"/>
        <end position="430"/>
    </location>
</feature>
<proteinExistence type="predicted"/>
<feature type="compositionally biased region" description="Low complexity" evidence="1">
    <location>
        <begin position="190"/>
        <end position="218"/>
    </location>
</feature>
<evidence type="ECO:0000313" key="3">
    <source>
        <dbReference type="Proteomes" id="UP000027222"/>
    </source>
</evidence>
<keyword evidence="3" id="KW-1185">Reference proteome</keyword>
<dbReference type="HOGENOM" id="CLU_303482_0_0_1"/>
<accession>A0A067TDS9</accession>
<dbReference type="EMBL" id="KL142377">
    <property type="protein sequence ID" value="KDR77143.1"/>
    <property type="molecule type" value="Genomic_DNA"/>
</dbReference>
<organism evidence="2 3">
    <name type="scientific">Galerina marginata (strain CBS 339.88)</name>
    <dbReference type="NCBI Taxonomy" id="685588"/>
    <lineage>
        <taxon>Eukaryota</taxon>
        <taxon>Fungi</taxon>
        <taxon>Dikarya</taxon>
        <taxon>Basidiomycota</taxon>
        <taxon>Agaricomycotina</taxon>
        <taxon>Agaricomycetes</taxon>
        <taxon>Agaricomycetidae</taxon>
        <taxon>Agaricales</taxon>
        <taxon>Agaricineae</taxon>
        <taxon>Strophariaceae</taxon>
        <taxon>Galerina</taxon>
    </lineage>
</organism>
<dbReference type="OrthoDB" id="3224257at2759"/>
<gene>
    <name evidence="2" type="ORF">GALMADRAFT_225280</name>
</gene>
<protein>
    <submittedName>
        <fullName evidence="2">Uncharacterized protein</fullName>
    </submittedName>
</protein>
<name>A0A067TDS9_GALM3</name>
<sequence length="981" mass="108704">MLLKLIPASSESTIHFSFSYPDLPPELPTPAAWTTQLAQIMLEELETPSSMLCLDRSAVVATLLEEVALDLKMGEVRCRFIDGHLESWGFWEGITGISACEELDGNVYGRRLQDALEAIVQDVKESTNEDERVAREREWEKQRSERSRSISAATASKVNILSGKPTKHKKQRSLFMQIVGSIINLTLPSFPRSSSSSSAAVDPYSVSTSGSAAPTGNTTPPPPGASARARALRRTARSAMVDAYRQFVLSELVHRMQELNSNLLNFGLQSADGVSQEPQQSLQNQLYRRQEQPEYCVWIMHSMRRTALERMERFLEEAEAQAKAQMHLSGNLALSTGFDRSFVMEPMTTAAALSFSDEEDDVLDRLPPGLEITTKSEKDTDGDSDSDTETDGSSVHTPSTMSHFQCYPRSLTRSSSYSSNSGADDASSASSHDHNELENRAESPSPPVPPKDLPQPPHLQEGNMPSVLSQLESPPVPPVIQYLSPASIEEYSQLLDIHTRLGHLLLFAASKARVNAEEVQNRLEILAVRSRRRAWSNCALSMKARSKAGIGGTTMYGLMTPLRSSALARYMWTAEDLEREPSSSSSSPSNSLSRCSSRAAFPSYRPRLRPKIQYEIDTTLVAGANDSPFEDDDEAEPVQGSQHPIIEREFEVYEEVNGPSPLGGRARRHVRGGIRKAGVLSTSSLSRDNGRSGISRLFPVSEEVEGEVQDHFPDDDQVFAFAVRGRQHRSDRTRTFMGCDEVEVEGDEDESDSYAYDEEVGESFEDPNELDLELGFGEFGHGGVPTDIDPNMDMRIGIEMERPKITPRVRTTSMMGTFVQRTKGVKSAAFHAANHQTRQELTKDSLLCQPISASVVSASPPKKLQTQSALRLKMSTSSPDMNIQLKESRPSSPAIYTDIEVDLELEVQARVGDYGPDSTEEFTLSMDLPREGMRKRNARRFDYPTRPLSRHEFEDNRRPTLDSIFAEPPVLTPAVAPLVSC</sequence>
<feature type="compositionally biased region" description="Basic and acidic residues" evidence="1">
    <location>
        <begin position="431"/>
        <end position="441"/>
    </location>
</feature>
<feature type="compositionally biased region" description="Basic and acidic residues" evidence="1">
    <location>
        <begin position="124"/>
        <end position="148"/>
    </location>
</feature>
<evidence type="ECO:0000256" key="1">
    <source>
        <dbReference type="SAM" id="MobiDB-lite"/>
    </source>
</evidence>
<feature type="compositionally biased region" description="Pro residues" evidence="1">
    <location>
        <begin position="444"/>
        <end position="457"/>
    </location>
</feature>
<feature type="region of interest" description="Disordered" evidence="1">
    <location>
        <begin position="359"/>
        <end position="473"/>
    </location>
</feature>
<reference evidence="3" key="1">
    <citation type="journal article" date="2014" name="Proc. Natl. Acad. Sci. U.S.A.">
        <title>Extensive sampling of basidiomycete genomes demonstrates inadequacy of the white-rot/brown-rot paradigm for wood decay fungi.</title>
        <authorList>
            <person name="Riley R."/>
            <person name="Salamov A.A."/>
            <person name="Brown D.W."/>
            <person name="Nagy L.G."/>
            <person name="Floudas D."/>
            <person name="Held B.W."/>
            <person name="Levasseur A."/>
            <person name="Lombard V."/>
            <person name="Morin E."/>
            <person name="Otillar R."/>
            <person name="Lindquist E.A."/>
            <person name="Sun H."/>
            <person name="LaButti K.M."/>
            <person name="Schmutz J."/>
            <person name="Jabbour D."/>
            <person name="Luo H."/>
            <person name="Baker S.E."/>
            <person name="Pisabarro A.G."/>
            <person name="Walton J.D."/>
            <person name="Blanchette R.A."/>
            <person name="Henrissat B."/>
            <person name="Martin F."/>
            <person name="Cullen D."/>
            <person name="Hibbett D.S."/>
            <person name="Grigoriev I.V."/>
        </authorList>
    </citation>
    <scope>NUCLEOTIDE SEQUENCE [LARGE SCALE GENOMIC DNA]</scope>
    <source>
        <strain evidence="3">CBS 339.88</strain>
    </source>
</reference>